<dbReference type="PROSITE" id="PS51257">
    <property type="entry name" value="PROKAR_LIPOPROTEIN"/>
    <property type="match status" value="1"/>
</dbReference>
<evidence type="ECO:0000313" key="3">
    <source>
        <dbReference type="EMBL" id="WDF02940.1"/>
    </source>
</evidence>
<feature type="signal peptide" evidence="2">
    <location>
        <begin position="1"/>
        <end position="19"/>
    </location>
</feature>
<name>A0ABY7W8C4_9BACI</name>
<feature type="compositionally biased region" description="Basic and acidic residues" evidence="1">
    <location>
        <begin position="48"/>
        <end position="59"/>
    </location>
</feature>
<keyword evidence="4" id="KW-1185">Reference proteome</keyword>
<evidence type="ECO:0000313" key="4">
    <source>
        <dbReference type="Proteomes" id="UP001215143"/>
    </source>
</evidence>
<organism evidence="3 4">
    <name type="scientific">Shouchella hunanensis</name>
    <dbReference type="NCBI Taxonomy" id="766894"/>
    <lineage>
        <taxon>Bacteria</taxon>
        <taxon>Bacillati</taxon>
        <taxon>Bacillota</taxon>
        <taxon>Bacilli</taxon>
        <taxon>Bacillales</taxon>
        <taxon>Bacillaceae</taxon>
        <taxon>Shouchella</taxon>
    </lineage>
</organism>
<reference evidence="3 4" key="1">
    <citation type="submission" date="2023-02" db="EMBL/GenBank/DDBJ databases">
        <authorList>
            <person name="Liu G."/>
        </authorList>
    </citation>
    <scope>NUCLEOTIDE SEQUENCE [LARGE SCALE GENOMIC DNA]</scope>
    <source>
        <strain evidence="3 4">DSM 23008</strain>
    </source>
</reference>
<dbReference type="EMBL" id="CP117834">
    <property type="protein sequence ID" value="WDF02940.1"/>
    <property type="molecule type" value="Genomic_DNA"/>
</dbReference>
<dbReference type="RefSeq" id="WP_274272448.1">
    <property type="nucleotide sequence ID" value="NZ_CP117834.1"/>
</dbReference>
<protein>
    <submittedName>
        <fullName evidence="3">Uncharacterized protein</fullName>
    </submittedName>
</protein>
<gene>
    <name evidence="3" type="ORF">PQ477_15750</name>
</gene>
<evidence type="ECO:0000256" key="2">
    <source>
        <dbReference type="SAM" id="SignalP"/>
    </source>
</evidence>
<accession>A0ABY7W8C4</accession>
<proteinExistence type="predicted"/>
<feature type="region of interest" description="Disordered" evidence="1">
    <location>
        <begin position="23"/>
        <end position="75"/>
    </location>
</feature>
<feature type="chain" id="PRO_5045819223" evidence="2">
    <location>
        <begin position="20"/>
        <end position="158"/>
    </location>
</feature>
<sequence length="158" mass="17734">MNKKYIIMSVSLVTVLALGACSDNESTSSQDASSPSQDQGQPSNPTTEKIETEPNHSIDSDALFESYEESRSESDYDLSQMQEIIYTGMDYNTYIDETMFEFMIAEGYFNDTDDKSFDVWIAQDGFLGVEVTPDNGVLDILEFSTMIEADEYGSANYY</sequence>
<feature type="compositionally biased region" description="Low complexity" evidence="1">
    <location>
        <begin position="26"/>
        <end position="43"/>
    </location>
</feature>
<keyword evidence="2" id="KW-0732">Signal</keyword>
<dbReference type="Proteomes" id="UP001215143">
    <property type="component" value="Chromosome"/>
</dbReference>
<evidence type="ECO:0000256" key="1">
    <source>
        <dbReference type="SAM" id="MobiDB-lite"/>
    </source>
</evidence>